<comment type="caution">
    <text evidence="3">The sequence shown here is derived from an EMBL/GenBank/DDBJ whole genome shotgun (WGS) entry which is preliminary data.</text>
</comment>
<dbReference type="Proteomes" id="UP000539075">
    <property type="component" value="Unassembled WGS sequence"/>
</dbReference>
<dbReference type="RefSeq" id="WP_183717267.1">
    <property type="nucleotide sequence ID" value="NZ_JACHGO010000001.1"/>
</dbReference>
<evidence type="ECO:0000259" key="2">
    <source>
        <dbReference type="Pfam" id="PF00501"/>
    </source>
</evidence>
<dbReference type="SUPFAM" id="SSF56801">
    <property type="entry name" value="Acetyl-CoA synthetase-like"/>
    <property type="match status" value="1"/>
</dbReference>
<protein>
    <submittedName>
        <fullName evidence="3">Acyl-CoA synthetase (AMP-forming)/AMP-acid ligase II</fullName>
    </submittedName>
</protein>
<dbReference type="PANTHER" id="PTHR36932:SF1">
    <property type="entry name" value="CAPSULAR POLYSACCHARIDE BIOSYNTHESIS PROTEIN"/>
    <property type="match status" value="1"/>
</dbReference>
<keyword evidence="3" id="KW-0436">Ligase</keyword>
<reference evidence="3 4" key="1">
    <citation type="submission" date="2020-08" db="EMBL/GenBank/DDBJ databases">
        <title>Genomic Encyclopedia of Type Strains, Phase IV (KMG-IV): sequencing the most valuable type-strain genomes for metagenomic binning, comparative biology and taxonomic classification.</title>
        <authorList>
            <person name="Goeker M."/>
        </authorList>
    </citation>
    <scope>NUCLEOTIDE SEQUENCE [LARGE SCALE GENOMIC DNA]</scope>
    <source>
        <strain evidence="3 4">DSM 11275</strain>
    </source>
</reference>
<accession>A0A7W8FFT1</accession>
<dbReference type="PANTHER" id="PTHR36932">
    <property type="entry name" value="CAPSULAR POLYSACCHARIDE BIOSYNTHESIS PROTEIN"/>
    <property type="match status" value="1"/>
</dbReference>
<dbReference type="InterPro" id="IPR000873">
    <property type="entry name" value="AMP-dep_synth/lig_dom"/>
</dbReference>
<keyword evidence="4" id="KW-1185">Reference proteome</keyword>
<dbReference type="Gene3D" id="3.40.50.12780">
    <property type="entry name" value="N-terminal domain of ligase-like"/>
    <property type="match status" value="2"/>
</dbReference>
<feature type="domain" description="AMP-dependent synthetase/ligase" evidence="2">
    <location>
        <begin position="262"/>
        <end position="376"/>
    </location>
</feature>
<sequence length="462" mass="48980">MSARPRSASRGASRSPSSKGVRRASGFGNPLDNWLAEQCGAQGADAASFVRALREARTRALAQCLEYAATRSAFYAHRLAGCNLSRITLENLHSLPFTTAEDLARWEDFLCVSRGDVQRMVTLHTSGTTGGPKRLAFTEADLARTVDFFRVGMSQLVGAGQKLAVLLPGAARPDGVADLLRQSLRSEGVEVCAPPPELLAPPDAPQKTLVGERPEALPVVESTPEVIGSTPEDVSPARACGQCPSVDVHAFTASSIEVRPELAQWLTEVQPHCLVAAPGQLEGLLRYYPKSGPPGLCGLLSSADRLDSVLSHVLATVWNCTVLDHYGLTETGYGGAVECAAHDGYHMRLLDMIVEIVDFCGDEPLPPGEAGEVVITTLGREAMPLIRYRTGDVASILPGPCACGSPLPRLGPVRGRLERCGSRVRVVQMPKGGGNTPANGNQIGVTAHKGPHCATGGWGDWM</sequence>
<evidence type="ECO:0000313" key="4">
    <source>
        <dbReference type="Proteomes" id="UP000539075"/>
    </source>
</evidence>
<feature type="region of interest" description="Disordered" evidence="1">
    <location>
        <begin position="1"/>
        <end position="24"/>
    </location>
</feature>
<name>A0A7W8FFT1_9BACT</name>
<dbReference type="EMBL" id="JACHGO010000001">
    <property type="protein sequence ID" value="MBB5142067.1"/>
    <property type="molecule type" value="Genomic_DNA"/>
</dbReference>
<proteinExistence type="predicted"/>
<evidence type="ECO:0000313" key="3">
    <source>
        <dbReference type="EMBL" id="MBB5142067.1"/>
    </source>
</evidence>
<dbReference type="InterPro" id="IPR042099">
    <property type="entry name" value="ANL_N_sf"/>
</dbReference>
<feature type="compositionally biased region" description="Low complexity" evidence="1">
    <location>
        <begin position="1"/>
        <end position="18"/>
    </location>
</feature>
<dbReference type="AlphaFoldDB" id="A0A7W8FFT1"/>
<gene>
    <name evidence="3" type="ORF">HNQ38_000130</name>
</gene>
<evidence type="ECO:0000256" key="1">
    <source>
        <dbReference type="SAM" id="MobiDB-lite"/>
    </source>
</evidence>
<dbReference type="Pfam" id="PF00501">
    <property type="entry name" value="AMP-binding"/>
    <property type="match status" value="1"/>
</dbReference>
<dbReference type="InterPro" id="IPR053158">
    <property type="entry name" value="CapK_Type1_Caps_Biosynth"/>
</dbReference>
<dbReference type="GO" id="GO:0016874">
    <property type="term" value="F:ligase activity"/>
    <property type="evidence" value="ECO:0007669"/>
    <property type="project" value="UniProtKB-KW"/>
</dbReference>
<organism evidence="3 4">
    <name type="scientific">Desulfovibrio intestinalis</name>
    <dbReference type="NCBI Taxonomy" id="58621"/>
    <lineage>
        <taxon>Bacteria</taxon>
        <taxon>Pseudomonadati</taxon>
        <taxon>Thermodesulfobacteriota</taxon>
        <taxon>Desulfovibrionia</taxon>
        <taxon>Desulfovibrionales</taxon>
        <taxon>Desulfovibrionaceae</taxon>
        <taxon>Desulfovibrio</taxon>
    </lineage>
</organism>